<reference evidence="1 2" key="1">
    <citation type="submission" date="2010-12" db="EMBL/GenBank/DDBJ databases">
        <authorList>
            <person name="Muzny D."/>
            <person name="Qin X."/>
            <person name="Deng J."/>
            <person name="Jiang H."/>
            <person name="Liu Y."/>
            <person name="Qu J."/>
            <person name="Song X.-Z."/>
            <person name="Zhang L."/>
            <person name="Thornton R."/>
            <person name="Coyle M."/>
            <person name="Francisco L."/>
            <person name="Jackson L."/>
            <person name="Javaid M."/>
            <person name="Korchina V."/>
            <person name="Kovar C."/>
            <person name="Mata R."/>
            <person name="Mathew T."/>
            <person name="Ngo R."/>
            <person name="Nguyen L."/>
            <person name="Nguyen N."/>
            <person name="Okwuonu G."/>
            <person name="Ongeri F."/>
            <person name="Pham C."/>
            <person name="Simmons D."/>
            <person name="Wilczek-Boney K."/>
            <person name="Hale W."/>
            <person name="Jakkamsetti A."/>
            <person name="Pham P."/>
            <person name="Ruth R."/>
            <person name="San Lucas F."/>
            <person name="Warren J."/>
            <person name="Zhang J."/>
            <person name="Zhao Z."/>
            <person name="Zhou C."/>
            <person name="Zhu D."/>
            <person name="Lee S."/>
            <person name="Bess C."/>
            <person name="Blankenburg K."/>
            <person name="Forbes L."/>
            <person name="Fu Q."/>
            <person name="Gubbala S."/>
            <person name="Hirani K."/>
            <person name="Jayaseelan J.C."/>
            <person name="Lara F."/>
            <person name="Munidasa M."/>
            <person name="Palculict T."/>
            <person name="Patil S."/>
            <person name="Pu L.-L."/>
            <person name="Saada N."/>
            <person name="Tang L."/>
            <person name="Weissenberger G."/>
            <person name="Zhu Y."/>
            <person name="Hemphill L."/>
            <person name="Shang Y."/>
            <person name="Youmans B."/>
            <person name="Ayvaz T."/>
            <person name="Ross M."/>
            <person name="Santibanez J."/>
            <person name="Aqrawi P."/>
            <person name="Gross S."/>
            <person name="Joshi V."/>
            <person name="Fowler G."/>
            <person name="Nazareth L."/>
            <person name="Reid J."/>
            <person name="Worley K."/>
            <person name="Petrosino J."/>
            <person name="Highlander S."/>
            <person name="Gibbs R."/>
        </authorList>
    </citation>
    <scope>NUCLEOTIDE SEQUENCE [LARGE SCALE GENOMIC DNA]</scope>
    <source>
        <strain evidence="1 2">ATCC 35242</strain>
    </source>
</reference>
<dbReference type="InterPro" id="IPR036397">
    <property type="entry name" value="RNaseH_sf"/>
</dbReference>
<gene>
    <name evidence="1" type="ORF">HMPREF0576_1165</name>
</gene>
<dbReference type="InterPro" id="IPR050900">
    <property type="entry name" value="Transposase_IS3/IS150/IS904"/>
</dbReference>
<protein>
    <recommendedName>
        <fullName evidence="3">Integrase catalytic domain-containing protein</fullName>
    </recommendedName>
</protein>
<dbReference type="HOGENOM" id="CLU_027402_41_4_11"/>
<dbReference type="PANTHER" id="PTHR46889">
    <property type="entry name" value="TRANSPOSASE INSF FOR INSERTION SEQUENCE IS3B-RELATED"/>
    <property type="match status" value="1"/>
</dbReference>
<sequence length="65" mass="7114">MNAKGSAGLVHHSDHGSRYMSIKYSEELADYGIKSSTGTVGDSYDNALAETVNGWYRTELIYSHA</sequence>
<dbReference type="PANTHER" id="PTHR46889:SF4">
    <property type="entry name" value="TRANSPOSASE INSO FOR INSERTION SEQUENCE ELEMENT IS911B-RELATED"/>
    <property type="match status" value="1"/>
</dbReference>
<comment type="caution">
    <text evidence="1">The sequence shown here is derived from an EMBL/GenBank/DDBJ whole genome shotgun (WGS) entry which is preliminary data.</text>
</comment>
<organism evidence="1 2">
    <name type="scientific">Mobiluncus holmesii ATCC 35242</name>
    <dbReference type="NCBI Taxonomy" id="887899"/>
    <lineage>
        <taxon>Bacteria</taxon>
        <taxon>Bacillati</taxon>
        <taxon>Actinomycetota</taxon>
        <taxon>Actinomycetes</taxon>
        <taxon>Actinomycetales</taxon>
        <taxon>Actinomycetaceae</taxon>
        <taxon>Mobiluncus</taxon>
    </lineage>
</organism>
<dbReference type="InterPro" id="IPR012337">
    <property type="entry name" value="RNaseH-like_sf"/>
</dbReference>
<dbReference type="AlphaFoldDB" id="E6M4I3"/>
<keyword evidence="2" id="KW-1185">Reference proteome</keyword>
<dbReference type="Gene3D" id="3.30.420.10">
    <property type="entry name" value="Ribonuclease H-like superfamily/Ribonuclease H"/>
    <property type="match status" value="1"/>
</dbReference>
<proteinExistence type="predicted"/>
<dbReference type="GO" id="GO:0003676">
    <property type="term" value="F:nucleic acid binding"/>
    <property type="evidence" value="ECO:0007669"/>
    <property type="project" value="InterPro"/>
</dbReference>
<evidence type="ECO:0008006" key="3">
    <source>
        <dbReference type="Google" id="ProtNLM"/>
    </source>
</evidence>
<evidence type="ECO:0000313" key="2">
    <source>
        <dbReference type="Proteomes" id="UP000003343"/>
    </source>
</evidence>
<name>E6M4I3_9ACTO</name>
<evidence type="ECO:0000313" key="1">
    <source>
        <dbReference type="EMBL" id="EFU81784.1"/>
    </source>
</evidence>
<dbReference type="Proteomes" id="UP000003343">
    <property type="component" value="Unassembled WGS sequence"/>
</dbReference>
<dbReference type="EMBL" id="AEPZ01000009">
    <property type="protein sequence ID" value="EFU81784.1"/>
    <property type="molecule type" value="Genomic_DNA"/>
</dbReference>
<dbReference type="SUPFAM" id="SSF53098">
    <property type="entry name" value="Ribonuclease H-like"/>
    <property type="match status" value="1"/>
</dbReference>
<accession>E6M4I3</accession>